<comment type="subunit">
    <text evidence="13">Subunit of dynactin, a multiprotein complex part of a tripartite complex with dynein and a adapter, such as BICDL1, BICD2 or HOOK3. The dynactin complex is built around ACTR1A/ACTB filament and consists of an actin-related filament composed of a shoulder domain, a pointed end and a barbed end. Its length is defined by its flexible shoulder domain. The soulder is composed of 2 DCTN1 subunits, 4 DCTN2 and 2 DCTN3. The 4 DCNT2 (via N-terminus) bind the ACTR1A filament and act as molecular rulers to determine the length. The pointed end is important for binding dynein-dynactin cargo adapters. Consists of 4 subunits: ACTR10, DCNT4, DCTN5 and DCTN6. The barbed end is composed of a CAPZA1:CAPZB heterodimers, which binds ACTR1A/ACTB filament and dynactin and stabilizes dynactin. Interacts with ATP7B, but not ATP7A, in a copper-dependent manner. Interacts with ANK2; this interaction is required for localization at costameres. Interacts with N4BP2L1.</text>
</comment>
<keyword evidence="10" id="KW-0206">Cytoskeleton</keyword>
<proteinExistence type="inferred from homology"/>
<evidence type="ECO:0000256" key="13">
    <source>
        <dbReference type="ARBA" id="ARBA00093507"/>
    </source>
</evidence>
<evidence type="ECO:0000256" key="8">
    <source>
        <dbReference type="ARBA" id="ARBA00022990"/>
    </source>
</evidence>
<sequence>MHRLSSTVVCACTARLYGQQVAHSDVRAPSSALCDLYFCEECHELRCNDCVAWETSSCYCPHCLFEVPGTSVRTQHARCGRNCFTCPLCTHVLSIVGSDPPRTASLTAPEASQGVEPFYFSCTYCRWDSKRWGLVADKPQSLGATLDAWDAAHWPVREFENVSEHMASVLEMNRWYAQRKTAQPPSMPEHEAYMPTLYQSLAKHAARQAREADELRAASRSTTLAQRWAMPSEQPYAPRALRPQRVRLRSKLSKRCAVCRHILVRPELRTSSGAYKIKLMAHQFLPACTLAASAPSLYTLTLENPLMDPMDVTLRSEAELSAYQVHVPAYVDVLEWDDDTPSYAGWDGFASGVRVHRHQASLSMRLPDPPPAR</sequence>
<dbReference type="RefSeq" id="XP_017990360.1">
    <property type="nucleotide sequence ID" value="XM_018135830.1"/>
</dbReference>
<evidence type="ECO:0000256" key="9">
    <source>
        <dbReference type="ARBA" id="ARBA00023054"/>
    </source>
</evidence>
<keyword evidence="9" id="KW-0175">Coiled coil</keyword>
<evidence type="ECO:0000313" key="14">
    <source>
        <dbReference type="EMBL" id="KOS12728.1"/>
    </source>
</evidence>
<name>A0A0M8MJD8_9BASI</name>
<keyword evidence="6" id="KW-0597">Phosphoprotein</keyword>
<accession>A0A0M8MJD8</accession>
<dbReference type="EMBL" id="LGAV01000009">
    <property type="protein sequence ID" value="KOS12728.1"/>
    <property type="molecule type" value="Genomic_DNA"/>
</dbReference>
<evidence type="ECO:0000256" key="5">
    <source>
        <dbReference type="ARBA" id="ARBA00022499"/>
    </source>
</evidence>
<organism evidence="14 15">
    <name type="scientific">Malassezia pachydermatis</name>
    <dbReference type="NCBI Taxonomy" id="77020"/>
    <lineage>
        <taxon>Eukaryota</taxon>
        <taxon>Fungi</taxon>
        <taxon>Dikarya</taxon>
        <taxon>Basidiomycota</taxon>
        <taxon>Ustilaginomycotina</taxon>
        <taxon>Malasseziomycetes</taxon>
        <taxon>Malasseziales</taxon>
        <taxon>Malasseziaceae</taxon>
        <taxon>Malassezia</taxon>
    </lineage>
</organism>
<comment type="caution">
    <text evidence="14">The sequence shown here is derived from an EMBL/GenBank/DDBJ whole genome shotgun (WGS) entry which is preliminary data.</text>
</comment>
<comment type="subcellular location">
    <subcellularLocation>
        <location evidence="1">Cytoplasm</location>
        <location evidence="1">Cytoskeleton</location>
        <location evidence="1">Microtubule organizing center</location>
        <location evidence="1">Centrosome</location>
    </subcellularLocation>
    <subcellularLocation>
        <location evidence="2">Cytoplasm</location>
        <location evidence="2">Cytoskeleton</location>
        <location evidence="2">Stress fiber</location>
    </subcellularLocation>
    <subcellularLocation>
        <location evidence="3">Cytoplasm</location>
        <location evidence="3">Myofibril</location>
    </subcellularLocation>
</comment>
<dbReference type="PANTHER" id="PTHR13034">
    <property type="entry name" value="DYNACTIN P62 SUBUNIT"/>
    <property type="match status" value="1"/>
</dbReference>
<dbReference type="PANTHER" id="PTHR13034:SF2">
    <property type="entry name" value="DYNACTIN SUBUNIT 4"/>
    <property type="match status" value="1"/>
</dbReference>
<evidence type="ECO:0000256" key="10">
    <source>
        <dbReference type="ARBA" id="ARBA00023212"/>
    </source>
</evidence>
<dbReference type="GO" id="GO:0001725">
    <property type="term" value="C:stress fiber"/>
    <property type="evidence" value="ECO:0007669"/>
    <property type="project" value="UniProtKB-SubCell"/>
</dbReference>
<dbReference type="VEuPathDB" id="FungiDB:Malapachy_1325"/>
<keyword evidence="5" id="KW-1017">Isopeptide bond</keyword>
<dbReference type="GeneID" id="28727705"/>
<evidence type="ECO:0000256" key="2">
    <source>
        <dbReference type="ARBA" id="ARBA00004529"/>
    </source>
</evidence>
<evidence type="ECO:0000256" key="11">
    <source>
        <dbReference type="ARBA" id="ARBA00034776"/>
    </source>
</evidence>
<keyword evidence="15" id="KW-1185">Reference proteome</keyword>
<evidence type="ECO:0000313" key="15">
    <source>
        <dbReference type="Proteomes" id="UP000037751"/>
    </source>
</evidence>
<evidence type="ECO:0000256" key="6">
    <source>
        <dbReference type="ARBA" id="ARBA00022553"/>
    </source>
</evidence>
<evidence type="ECO:0000256" key="3">
    <source>
        <dbReference type="ARBA" id="ARBA00004657"/>
    </source>
</evidence>
<keyword evidence="7" id="KW-0832">Ubl conjugation</keyword>
<reference evidence="14 15" key="1">
    <citation type="submission" date="2015-07" db="EMBL/GenBank/DDBJ databases">
        <title>Draft Genome Sequence of Malassezia furfur CBS1878 and Malassezia pachydermatis CBS1879.</title>
        <authorList>
            <person name="Triana S."/>
            <person name="Ohm R."/>
            <person name="Gonzalez A."/>
            <person name="DeCock H."/>
            <person name="Restrepo S."/>
            <person name="Celis A."/>
        </authorList>
    </citation>
    <scope>NUCLEOTIDE SEQUENCE [LARGE SCALE GENOMIC DNA]</scope>
    <source>
        <strain evidence="14 15">CBS 1879</strain>
    </source>
</reference>
<dbReference type="AlphaFoldDB" id="A0A0M8MJD8"/>
<gene>
    <name evidence="14" type="ORF">Malapachy_1325</name>
</gene>
<evidence type="ECO:0000256" key="4">
    <source>
        <dbReference type="ARBA" id="ARBA00022490"/>
    </source>
</evidence>
<evidence type="ECO:0000256" key="1">
    <source>
        <dbReference type="ARBA" id="ARBA00004300"/>
    </source>
</evidence>
<keyword evidence="4" id="KW-0963">Cytoplasm</keyword>
<evidence type="ECO:0000256" key="12">
    <source>
        <dbReference type="ARBA" id="ARBA00034864"/>
    </source>
</evidence>
<evidence type="ECO:0000256" key="7">
    <source>
        <dbReference type="ARBA" id="ARBA00022843"/>
    </source>
</evidence>
<dbReference type="GO" id="GO:0005869">
    <property type="term" value="C:dynactin complex"/>
    <property type="evidence" value="ECO:0007669"/>
    <property type="project" value="InterPro"/>
</dbReference>
<comment type="similarity">
    <text evidence="11">Belongs to the dynactin subunit 4 family.</text>
</comment>
<dbReference type="STRING" id="77020.A0A0M8MJD8"/>
<dbReference type="InterPro" id="IPR008603">
    <property type="entry name" value="DCTN4"/>
</dbReference>
<protein>
    <recommendedName>
        <fullName evidence="12">Dynactin subunit 4</fullName>
    </recommendedName>
</protein>
<dbReference type="Proteomes" id="UP000037751">
    <property type="component" value="Unassembled WGS sequence"/>
</dbReference>
<keyword evidence="8" id="KW-0007">Acetylation</keyword>
<dbReference type="Pfam" id="PF05502">
    <property type="entry name" value="Dynactin_p62"/>
    <property type="match status" value="2"/>
</dbReference>
<dbReference type="OrthoDB" id="283815at2759"/>